<gene>
    <name evidence="2" type="ORF">A2042_02880</name>
</gene>
<dbReference type="Gene3D" id="3.10.120.10">
    <property type="entry name" value="Cytochrome b5-like heme/steroid binding domain"/>
    <property type="match status" value="1"/>
</dbReference>
<dbReference type="InterPro" id="IPR036400">
    <property type="entry name" value="Cyt_B5-like_heme/steroid_sf"/>
</dbReference>
<accession>A0A1F7RF16</accession>
<comment type="caution">
    <text evidence="2">The sequence shown here is derived from an EMBL/GenBank/DDBJ whole genome shotgun (WGS) entry which is preliminary data.</text>
</comment>
<organism evidence="2 3">
    <name type="scientific">Candidatus Schekmanbacteria bacterium GWA2_38_11</name>
    <dbReference type="NCBI Taxonomy" id="1817876"/>
    <lineage>
        <taxon>Bacteria</taxon>
        <taxon>Candidatus Schekmaniibacteriota</taxon>
    </lineage>
</organism>
<dbReference type="EMBL" id="MGDB01000107">
    <property type="protein sequence ID" value="OGL40155.1"/>
    <property type="molecule type" value="Genomic_DNA"/>
</dbReference>
<dbReference type="AlphaFoldDB" id="A0A1F7RF16"/>
<dbReference type="Proteomes" id="UP000178526">
    <property type="component" value="Unassembled WGS sequence"/>
</dbReference>
<dbReference type="SUPFAM" id="SSF55856">
    <property type="entry name" value="Cytochrome b5-like heme/steroid binding domain"/>
    <property type="match status" value="1"/>
</dbReference>
<evidence type="ECO:0000259" key="1">
    <source>
        <dbReference type="SMART" id="SM01117"/>
    </source>
</evidence>
<feature type="domain" description="Cytochrome b5 heme-binding" evidence="1">
    <location>
        <begin position="6"/>
        <end position="78"/>
    </location>
</feature>
<dbReference type="InterPro" id="IPR001199">
    <property type="entry name" value="Cyt_B5-like_heme/steroid-bd"/>
</dbReference>
<dbReference type="Pfam" id="PF00173">
    <property type="entry name" value="Cyt-b5"/>
    <property type="match status" value="1"/>
</dbReference>
<sequence>MNEKVFDEAELKKFDGKEGRKAYVAVNGKVYDITESDLWQDGEHGGIHVAGQDLTDEIDNGPHGEDIMENWPVVGTFKS</sequence>
<reference evidence="2 3" key="1">
    <citation type="journal article" date="2016" name="Nat. Commun.">
        <title>Thousands of microbial genomes shed light on interconnected biogeochemical processes in an aquifer system.</title>
        <authorList>
            <person name="Anantharaman K."/>
            <person name="Brown C.T."/>
            <person name="Hug L.A."/>
            <person name="Sharon I."/>
            <person name="Castelle C.J."/>
            <person name="Probst A.J."/>
            <person name="Thomas B.C."/>
            <person name="Singh A."/>
            <person name="Wilkins M.J."/>
            <person name="Karaoz U."/>
            <person name="Brodie E.L."/>
            <person name="Williams K.H."/>
            <person name="Hubbard S.S."/>
            <person name="Banfield J.F."/>
        </authorList>
    </citation>
    <scope>NUCLEOTIDE SEQUENCE [LARGE SCALE GENOMIC DNA]</scope>
</reference>
<evidence type="ECO:0000313" key="3">
    <source>
        <dbReference type="Proteomes" id="UP000178526"/>
    </source>
</evidence>
<evidence type="ECO:0000313" key="2">
    <source>
        <dbReference type="EMBL" id="OGL40155.1"/>
    </source>
</evidence>
<protein>
    <submittedName>
        <fullName evidence="2">Cytochrome B5</fullName>
    </submittedName>
</protein>
<name>A0A1F7RF16_9BACT</name>
<proteinExistence type="predicted"/>
<dbReference type="SMART" id="SM01117">
    <property type="entry name" value="Cyt-b5"/>
    <property type="match status" value="1"/>
</dbReference>